<feature type="compositionally biased region" description="Basic residues" evidence="1">
    <location>
        <begin position="42"/>
        <end position="51"/>
    </location>
</feature>
<proteinExistence type="predicted"/>
<dbReference type="Pfam" id="PF14022">
    <property type="entry name" value="DUF4238"/>
    <property type="match status" value="1"/>
</dbReference>
<dbReference type="STRING" id="341454.A0A4S2MKE9"/>
<evidence type="ECO:0008006" key="4">
    <source>
        <dbReference type="Google" id="ProtNLM"/>
    </source>
</evidence>
<protein>
    <recommendedName>
        <fullName evidence="4">DUF4238 domain-containing protein</fullName>
    </recommendedName>
</protein>
<dbReference type="InterPro" id="IPR025332">
    <property type="entry name" value="DUF4238"/>
</dbReference>
<keyword evidence="3" id="KW-1185">Reference proteome</keyword>
<organism evidence="2 3">
    <name type="scientific">Ascodesmis nigricans</name>
    <dbReference type="NCBI Taxonomy" id="341454"/>
    <lineage>
        <taxon>Eukaryota</taxon>
        <taxon>Fungi</taxon>
        <taxon>Dikarya</taxon>
        <taxon>Ascomycota</taxon>
        <taxon>Pezizomycotina</taxon>
        <taxon>Pezizomycetes</taxon>
        <taxon>Pezizales</taxon>
        <taxon>Ascodesmidaceae</taxon>
        <taxon>Ascodesmis</taxon>
    </lineage>
</organism>
<dbReference type="InParanoid" id="A0A4S2MKE9"/>
<dbReference type="OrthoDB" id="5340163at2759"/>
<evidence type="ECO:0000313" key="2">
    <source>
        <dbReference type="EMBL" id="TGZ77315.1"/>
    </source>
</evidence>
<reference evidence="2 3" key="1">
    <citation type="submission" date="2019-04" db="EMBL/GenBank/DDBJ databases">
        <title>Comparative genomics and transcriptomics to analyze fruiting body development in filamentous ascomycetes.</title>
        <authorList>
            <consortium name="DOE Joint Genome Institute"/>
            <person name="Lutkenhaus R."/>
            <person name="Traeger S."/>
            <person name="Breuer J."/>
            <person name="Kuo A."/>
            <person name="Lipzen A."/>
            <person name="Pangilinan J."/>
            <person name="Dilworth D."/>
            <person name="Sandor L."/>
            <person name="Poggeler S."/>
            <person name="Barry K."/>
            <person name="Grigoriev I.V."/>
            <person name="Nowrousian M."/>
        </authorList>
    </citation>
    <scope>NUCLEOTIDE SEQUENCE [LARGE SCALE GENOMIC DNA]</scope>
    <source>
        <strain evidence="2 3">CBS 389.68</strain>
    </source>
</reference>
<accession>A0A4S2MKE9</accession>
<name>A0A4S2MKE9_9PEZI</name>
<evidence type="ECO:0000256" key="1">
    <source>
        <dbReference type="SAM" id="MobiDB-lite"/>
    </source>
</evidence>
<gene>
    <name evidence="2" type="ORF">EX30DRAFT_344213</name>
</gene>
<dbReference type="EMBL" id="ML220155">
    <property type="protein sequence ID" value="TGZ77315.1"/>
    <property type="molecule type" value="Genomic_DNA"/>
</dbReference>
<dbReference type="Proteomes" id="UP000298138">
    <property type="component" value="Unassembled WGS sequence"/>
</dbReference>
<feature type="compositionally biased region" description="Basic residues" evidence="1">
    <location>
        <begin position="822"/>
        <end position="838"/>
    </location>
</feature>
<evidence type="ECO:0000313" key="3">
    <source>
        <dbReference type="Proteomes" id="UP000298138"/>
    </source>
</evidence>
<feature type="region of interest" description="Disordered" evidence="1">
    <location>
        <begin position="803"/>
        <end position="838"/>
    </location>
</feature>
<sequence>MATSSTPSRNQQCSPRSQYHHYIPRFILRNYAKEKDQPLLPPRRRNRRKSRATSDPTTPHLQNDKDRILNTVNLSKGAIEQVTVSKAFGMLDMYRDFDPDNADQNRIERKLSELENRVAKTLAAVKRDFINGEKEATISRTYLYDLRKFLFIMLYRSKMFYERFNVSMEEYSANDKDELLPYMREKGIKKPKDVWLANIEAFLDVKIDHGQEWLMTVVEKAYPPDAMWFYKNVTMFFLSFCTPDNPEEEFLLTENVYGIFEGANDGPGGKWTDYHLFAPISPDLIIVCRSNVLPSCGPKSGNEKELQAMRAMLESQHTYRMGETLLEHLPVSKARNDYSKVVNGRLVPLPHYNTRRPEDDKFFFSFNRLPTKYVQRINSVMLEQAKPTEMILYRSEEALRVALVAYLELDFPGFKMATQDLEEEYNPYIGISLNQFQFLMLKGDTFRSDELYLAKVIKISRALGDKPKVKYTIKGLEFSFGGGLGLANQMTDDPTPISSEENSNFIALYKGLGGKLSCLRRDLLQVRLITRMHSLILGQRHAPGVSPASYEDIFRCYRDFMVDNIPTRILWLYYKSFLMKSQISWQSSHLLGHMVSLSRYGAIPFQFSGPEDGLARTHYLFNDKSLRRLIYHASYTELYRSQHPTDARDTSKNMASGFSDIPMHLAQEFRCSITDCGIAPLETVALGWKEALNNPHYDAAAELPESEAFLRFLLNPARLAEVTVRWETEKAFEKVMRHEGKWDDLVMDDLRFVLFVMLYRSGIGGLGGTFLESRPMWRDRHRYRGNLHSQRPHEVLSVLCERPDNNLQHSDQAPKREGGKVKGGKKKGRKGKGGKGKR</sequence>
<dbReference type="AlphaFoldDB" id="A0A4S2MKE9"/>
<feature type="region of interest" description="Disordered" evidence="1">
    <location>
        <begin position="33"/>
        <end position="65"/>
    </location>
</feature>